<evidence type="ECO:0000313" key="4">
    <source>
        <dbReference type="EMBL" id="PKI52122.1"/>
    </source>
</evidence>
<dbReference type="Proteomes" id="UP000233551">
    <property type="component" value="Unassembled WGS sequence"/>
</dbReference>
<dbReference type="Proteomes" id="UP000197138">
    <property type="component" value="Unassembled WGS sequence"/>
</dbReference>
<reference evidence="5" key="1">
    <citation type="journal article" date="2017" name="Plant J.">
        <title>The pomegranate (Punica granatum L.) genome and the genomics of punicalagin biosynthesis.</title>
        <authorList>
            <person name="Qin G."/>
            <person name="Xu C."/>
            <person name="Ming R."/>
            <person name="Tang H."/>
            <person name="Guyot R."/>
            <person name="Kramer E.M."/>
            <person name="Hu Y."/>
            <person name="Yi X."/>
            <person name="Qi Y."/>
            <person name="Xu X."/>
            <person name="Gao Z."/>
            <person name="Pan H."/>
            <person name="Jian J."/>
            <person name="Tian Y."/>
            <person name="Yue Z."/>
            <person name="Xu Y."/>
        </authorList>
    </citation>
    <scope>NUCLEOTIDE SEQUENCE [LARGE SCALE GENOMIC DNA]</scope>
    <source>
        <strain evidence="5">cv. Dabenzi</strain>
    </source>
</reference>
<proteinExistence type="predicted"/>
<accession>A0A218WRT3</accession>
<dbReference type="Pfam" id="PF24847">
    <property type="entry name" value="DUF7722"/>
    <property type="match status" value="1"/>
</dbReference>
<feature type="domain" description="DUF7722" evidence="2">
    <location>
        <begin position="33"/>
        <end position="79"/>
    </location>
</feature>
<dbReference type="EMBL" id="MTKT01003240">
    <property type="protein sequence ID" value="OWM75567.1"/>
    <property type="molecule type" value="Genomic_DNA"/>
</dbReference>
<evidence type="ECO:0000313" key="3">
    <source>
        <dbReference type="EMBL" id="OWM75567.1"/>
    </source>
</evidence>
<gene>
    <name evidence="3" type="ORF">CDL15_Pgr021731</name>
    <name evidence="4" type="ORF">CRG98_027538</name>
</gene>
<evidence type="ECO:0000259" key="2">
    <source>
        <dbReference type="Pfam" id="PF24847"/>
    </source>
</evidence>
<reference evidence="4 6" key="3">
    <citation type="submission" date="2017-11" db="EMBL/GenBank/DDBJ databases">
        <title>De-novo sequencing of pomegranate (Punica granatum L.) genome.</title>
        <authorList>
            <person name="Akparov Z."/>
            <person name="Amiraslanov A."/>
            <person name="Hajiyeva S."/>
            <person name="Abbasov M."/>
            <person name="Kaur K."/>
            <person name="Hamwieh A."/>
            <person name="Solovyev V."/>
            <person name="Salamov A."/>
            <person name="Braich B."/>
            <person name="Kosarev P."/>
            <person name="Mahmoud A."/>
            <person name="Hajiyev E."/>
            <person name="Babayeva S."/>
            <person name="Izzatullayeva V."/>
            <person name="Mammadov A."/>
            <person name="Mammadov A."/>
            <person name="Sharifova S."/>
            <person name="Ojaghi J."/>
            <person name="Eynullazada K."/>
            <person name="Bayramov B."/>
            <person name="Abdulazimova A."/>
            <person name="Shahmuradov I."/>
        </authorList>
    </citation>
    <scope>NUCLEOTIDE SEQUENCE [LARGE SCALE GENOMIC DNA]</scope>
    <source>
        <strain evidence="4">AG2017</strain>
        <strain evidence="6">cv. AG2017</strain>
        <tissue evidence="4">Leaf</tissue>
    </source>
</reference>
<evidence type="ECO:0000313" key="6">
    <source>
        <dbReference type="Proteomes" id="UP000233551"/>
    </source>
</evidence>
<organism evidence="3 5">
    <name type="scientific">Punica granatum</name>
    <name type="common">Pomegranate</name>
    <dbReference type="NCBI Taxonomy" id="22663"/>
    <lineage>
        <taxon>Eukaryota</taxon>
        <taxon>Viridiplantae</taxon>
        <taxon>Streptophyta</taxon>
        <taxon>Embryophyta</taxon>
        <taxon>Tracheophyta</taxon>
        <taxon>Spermatophyta</taxon>
        <taxon>Magnoliopsida</taxon>
        <taxon>eudicotyledons</taxon>
        <taxon>Gunneridae</taxon>
        <taxon>Pentapetalae</taxon>
        <taxon>rosids</taxon>
        <taxon>malvids</taxon>
        <taxon>Myrtales</taxon>
        <taxon>Lythraceae</taxon>
        <taxon>Punica</taxon>
    </lineage>
</organism>
<dbReference type="InterPro" id="IPR056139">
    <property type="entry name" value="DUF7722"/>
</dbReference>
<name>A0A218WRT3_PUNGR</name>
<reference evidence="3" key="2">
    <citation type="submission" date="2017-06" db="EMBL/GenBank/DDBJ databases">
        <title>The pomegranate genome and the genomics of punicalagin biosynthesis.</title>
        <authorList>
            <person name="Xu C."/>
        </authorList>
    </citation>
    <scope>NUCLEOTIDE SEQUENCE [LARGE SCALE GENOMIC DNA]</scope>
    <source>
        <tissue evidence="3">Fresh leaf</tissue>
    </source>
</reference>
<dbReference type="STRING" id="22663.A0A218WRT3"/>
<evidence type="ECO:0000256" key="1">
    <source>
        <dbReference type="SAM" id="MobiDB-lite"/>
    </source>
</evidence>
<evidence type="ECO:0000313" key="5">
    <source>
        <dbReference type="Proteomes" id="UP000197138"/>
    </source>
</evidence>
<dbReference type="PANTHER" id="PTHR33513">
    <property type="entry name" value="OS06G0523300 PROTEIN"/>
    <property type="match status" value="1"/>
</dbReference>
<dbReference type="EMBL" id="PGOL01001975">
    <property type="protein sequence ID" value="PKI52122.1"/>
    <property type="molecule type" value="Genomic_DNA"/>
</dbReference>
<comment type="caution">
    <text evidence="3">The sequence shown here is derived from an EMBL/GenBank/DDBJ whole genome shotgun (WGS) entry which is preliminary data.</text>
</comment>
<sequence>MESQNLQSESQAGGTMTAGNRERWGDFQMPLHYPKYTKSDYEAMPEWQLDCLLLEYGLPVIHGNVEQKRNFAIGAFLWSDR</sequence>
<feature type="region of interest" description="Disordered" evidence="1">
    <location>
        <begin position="1"/>
        <end position="23"/>
    </location>
</feature>
<dbReference type="PANTHER" id="PTHR33513:SF4">
    <property type="entry name" value="GB|AAF04428.1"/>
    <property type="match status" value="1"/>
</dbReference>
<protein>
    <recommendedName>
        <fullName evidence="2">DUF7722 domain-containing protein</fullName>
    </recommendedName>
</protein>
<keyword evidence="6" id="KW-1185">Reference proteome</keyword>
<dbReference type="AlphaFoldDB" id="A0A218WRT3"/>
<feature type="compositionally biased region" description="Polar residues" evidence="1">
    <location>
        <begin position="1"/>
        <end position="18"/>
    </location>
</feature>